<dbReference type="EMBL" id="JAAQPH010000001">
    <property type="protein sequence ID" value="NIA67369.1"/>
    <property type="molecule type" value="Genomic_DNA"/>
</dbReference>
<evidence type="ECO:0000256" key="4">
    <source>
        <dbReference type="ARBA" id="ARBA00022679"/>
    </source>
</evidence>
<dbReference type="Gene3D" id="3.90.1150.10">
    <property type="entry name" value="Aspartate Aminotransferase, domain 1"/>
    <property type="match status" value="1"/>
</dbReference>
<dbReference type="InterPro" id="IPR015421">
    <property type="entry name" value="PyrdxlP-dep_Trfase_major"/>
</dbReference>
<dbReference type="InterPro" id="IPR015424">
    <property type="entry name" value="PyrdxlP-dep_Trfase"/>
</dbReference>
<keyword evidence="3 7" id="KW-0032">Aminotransferase</keyword>
<sequence>MNVIPPIPNSLEQHWMPFTSNRHFKANPRILTAAKGMYYTTDHGDQVIDGSAGLFCVAAGHGRREIAEAVNETLTTLDYAPPFQYGHPASFEVARRLASITPGDLNHVFFSNSGSEAVESALKIALAYHKAKGEGQRMRLVGRERAYHGVNFGGLTVAGLLNNKKAFGLGLPGACHLRHTELPDHQFVEGQPETGAELAEDLQRFVDLHGADQIACCIVEPIAGSTGALIPPKGYLQRLREICDAHGILLIFDEVICGFGRTGKQFGADAFGVIPDMVTMAKALTNGVVPMGAVACSDHIYETITEAAPGNSIELFHGYTYSGCPVASAAAIATRNIFDEEDLVNRAAKMTPKFQEALFSLRDLPVVANIRGYGLMGGVDLATAEAPGARGLRTTQEFYDAGLIVKMTGDCALISPPLICEDQHIDEIFTKLRDVLSKH</sequence>
<comment type="cofactor">
    <cofactor evidence="1">
        <name>pyridoxal 5'-phosphate</name>
        <dbReference type="ChEBI" id="CHEBI:597326"/>
    </cofactor>
</comment>
<evidence type="ECO:0000313" key="7">
    <source>
        <dbReference type="EMBL" id="NIA67369.1"/>
    </source>
</evidence>
<evidence type="ECO:0000256" key="1">
    <source>
        <dbReference type="ARBA" id="ARBA00001933"/>
    </source>
</evidence>
<evidence type="ECO:0000256" key="3">
    <source>
        <dbReference type="ARBA" id="ARBA00022576"/>
    </source>
</evidence>
<dbReference type="GO" id="GO:0030170">
    <property type="term" value="F:pyridoxal phosphate binding"/>
    <property type="evidence" value="ECO:0007669"/>
    <property type="project" value="InterPro"/>
</dbReference>
<dbReference type="Pfam" id="PF00202">
    <property type="entry name" value="Aminotran_3"/>
    <property type="match status" value="1"/>
</dbReference>
<dbReference type="SUPFAM" id="SSF53383">
    <property type="entry name" value="PLP-dependent transferases"/>
    <property type="match status" value="1"/>
</dbReference>
<dbReference type="AlphaFoldDB" id="A0A967EV63"/>
<dbReference type="InterPro" id="IPR005814">
    <property type="entry name" value="Aminotrans_3"/>
</dbReference>
<dbReference type="FunFam" id="3.40.640.10:FF:000014">
    <property type="entry name" value="Adenosylmethionine-8-amino-7-oxononanoate aminotransferase, probable"/>
    <property type="match status" value="1"/>
</dbReference>
<keyword evidence="4" id="KW-0808">Transferase</keyword>
<dbReference type="InterPro" id="IPR049704">
    <property type="entry name" value="Aminotrans_3_PPA_site"/>
</dbReference>
<dbReference type="PROSITE" id="PS00600">
    <property type="entry name" value="AA_TRANSFER_CLASS_3"/>
    <property type="match status" value="1"/>
</dbReference>
<keyword evidence="5 6" id="KW-0663">Pyridoxal phosphate</keyword>
<proteinExistence type="inferred from homology"/>
<dbReference type="CDD" id="cd00610">
    <property type="entry name" value="OAT_like"/>
    <property type="match status" value="1"/>
</dbReference>
<dbReference type="PANTHER" id="PTHR43094">
    <property type="entry name" value="AMINOTRANSFERASE"/>
    <property type="match status" value="1"/>
</dbReference>
<comment type="caution">
    <text evidence="7">The sequence shown here is derived from an EMBL/GenBank/DDBJ whole genome shotgun (WGS) entry which is preliminary data.</text>
</comment>
<dbReference type="RefSeq" id="WP_167220801.1">
    <property type="nucleotide sequence ID" value="NZ_JAAQPH010000001.1"/>
</dbReference>
<accession>A0A967EV63</accession>
<dbReference type="PANTHER" id="PTHR43094:SF1">
    <property type="entry name" value="AMINOTRANSFERASE CLASS-III"/>
    <property type="match status" value="1"/>
</dbReference>
<gene>
    <name evidence="7" type="ORF">HBA54_02050</name>
</gene>
<name>A0A967EV63_9PROT</name>
<evidence type="ECO:0000256" key="5">
    <source>
        <dbReference type="ARBA" id="ARBA00022898"/>
    </source>
</evidence>
<evidence type="ECO:0000256" key="2">
    <source>
        <dbReference type="ARBA" id="ARBA00008954"/>
    </source>
</evidence>
<dbReference type="InterPro" id="IPR015422">
    <property type="entry name" value="PyrdxlP-dep_Trfase_small"/>
</dbReference>
<organism evidence="7 8">
    <name type="scientific">Pelagibius litoralis</name>
    <dbReference type="NCBI Taxonomy" id="374515"/>
    <lineage>
        <taxon>Bacteria</taxon>
        <taxon>Pseudomonadati</taxon>
        <taxon>Pseudomonadota</taxon>
        <taxon>Alphaproteobacteria</taxon>
        <taxon>Rhodospirillales</taxon>
        <taxon>Rhodovibrionaceae</taxon>
        <taxon>Pelagibius</taxon>
    </lineage>
</organism>
<dbReference type="GO" id="GO:0008483">
    <property type="term" value="F:transaminase activity"/>
    <property type="evidence" value="ECO:0007669"/>
    <property type="project" value="UniProtKB-KW"/>
</dbReference>
<evidence type="ECO:0000313" key="8">
    <source>
        <dbReference type="Proteomes" id="UP000761264"/>
    </source>
</evidence>
<protein>
    <submittedName>
        <fullName evidence="7">Aspartate aminotransferase family protein</fullName>
    </submittedName>
</protein>
<dbReference type="Gene3D" id="3.40.640.10">
    <property type="entry name" value="Type I PLP-dependent aspartate aminotransferase-like (Major domain)"/>
    <property type="match status" value="1"/>
</dbReference>
<evidence type="ECO:0000256" key="6">
    <source>
        <dbReference type="RuleBase" id="RU003560"/>
    </source>
</evidence>
<reference evidence="7" key="1">
    <citation type="submission" date="2020-03" db="EMBL/GenBank/DDBJ databases">
        <title>Genome of Pelagibius litoralis DSM 21314T.</title>
        <authorList>
            <person name="Wang G."/>
        </authorList>
    </citation>
    <scope>NUCLEOTIDE SEQUENCE</scope>
    <source>
        <strain evidence="7">DSM 21314</strain>
    </source>
</reference>
<comment type="similarity">
    <text evidence="2 6">Belongs to the class-III pyridoxal-phosphate-dependent aminotransferase family.</text>
</comment>
<keyword evidence="8" id="KW-1185">Reference proteome</keyword>
<dbReference type="Proteomes" id="UP000761264">
    <property type="component" value="Unassembled WGS sequence"/>
</dbReference>